<name>A0A484NLP2_9ASTE</name>
<keyword evidence="5 8" id="KW-0812">Transmembrane</keyword>
<reference evidence="9 10" key="1">
    <citation type="submission" date="2018-04" db="EMBL/GenBank/DDBJ databases">
        <authorList>
            <person name="Vogel A."/>
        </authorList>
    </citation>
    <scope>NUCLEOTIDE SEQUENCE [LARGE SCALE GENOMIC DNA]</scope>
</reference>
<feature type="transmembrane region" description="Helical" evidence="8">
    <location>
        <begin position="54"/>
        <end position="84"/>
    </location>
</feature>
<dbReference type="PANTHER" id="PTHR33203:SF31">
    <property type="entry name" value="OLEOSIN"/>
    <property type="match status" value="1"/>
</dbReference>
<dbReference type="GO" id="GO:0012511">
    <property type="term" value="C:monolayer-surrounded lipid storage body"/>
    <property type="evidence" value="ECO:0007669"/>
    <property type="project" value="InterPro"/>
</dbReference>
<evidence type="ECO:0000256" key="6">
    <source>
        <dbReference type="ARBA" id="ARBA00022989"/>
    </source>
</evidence>
<comment type="subcellular location">
    <subcellularLocation>
        <location evidence="2">Lipid droplet</location>
    </subcellularLocation>
    <subcellularLocation>
        <location evidence="1">Membrane</location>
        <topology evidence="1">Multi-pass membrane protein</topology>
    </subcellularLocation>
</comment>
<dbReference type="GO" id="GO:0019915">
    <property type="term" value="P:lipid storage"/>
    <property type="evidence" value="ECO:0007669"/>
    <property type="project" value="TreeGrafter"/>
</dbReference>
<protein>
    <recommendedName>
        <fullName evidence="11">Oleosin</fullName>
    </recommendedName>
</protein>
<dbReference type="InterPro" id="IPR000136">
    <property type="entry name" value="Oleosin"/>
</dbReference>
<keyword evidence="6 8" id="KW-1133">Transmembrane helix</keyword>
<dbReference type="GO" id="GO:0009791">
    <property type="term" value="P:post-embryonic development"/>
    <property type="evidence" value="ECO:0007669"/>
    <property type="project" value="UniProtKB-ARBA"/>
</dbReference>
<gene>
    <name evidence="9" type="ORF">CCAM_LOCUS43971</name>
</gene>
<organism evidence="9 10">
    <name type="scientific">Cuscuta campestris</name>
    <dbReference type="NCBI Taxonomy" id="132261"/>
    <lineage>
        <taxon>Eukaryota</taxon>
        <taxon>Viridiplantae</taxon>
        <taxon>Streptophyta</taxon>
        <taxon>Embryophyta</taxon>
        <taxon>Tracheophyta</taxon>
        <taxon>Spermatophyta</taxon>
        <taxon>Magnoliopsida</taxon>
        <taxon>eudicotyledons</taxon>
        <taxon>Gunneridae</taxon>
        <taxon>Pentapetalae</taxon>
        <taxon>asterids</taxon>
        <taxon>lamiids</taxon>
        <taxon>Solanales</taxon>
        <taxon>Convolvulaceae</taxon>
        <taxon>Cuscuteae</taxon>
        <taxon>Cuscuta</taxon>
        <taxon>Cuscuta subgen. Grammica</taxon>
        <taxon>Cuscuta sect. Cleistogrammica</taxon>
    </lineage>
</organism>
<feature type="transmembrane region" description="Helical" evidence="8">
    <location>
        <begin position="21"/>
        <end position="48"/>
    </location>
</feature>
<sequence length="130" mass="13174">MPSSTSSSYQTIAKTTTAATLGGVFLLLSGLTLAATVVGLVAATPALVVFSPVIVSAAFALSLILSGLAVSGVCGTAASFLLYWMYCYAASGKAADRAAGIIAGGDHDERQVAVEVEEEEDNLGRDIDVD</sequence>
<evidence type="ECO:0000256" key="8">
    <source>
        <dbReference type="SAM" id="Phobius"/>
    </source>
</evidence>
<proteinExistence type="inferred from homology"/>
<evidence type="ECO:0000256" key="7">
    <source>
        <dbReference type="ARBA" id="ARBA00023136"/>
    </source>
</evidence>
<evidence type="ECO:0000256" key="3">
    <source>
        <dbReference type="ARBA" id="ARBA00010858"/>
    </source>
</evidence>
<dbReference type="AlphaFoldDB" id="A0A484NLP2"/>
<evidence type="ECO:0000256" key="5">
    <source>
        <dbReference type="ARBA" id="ARBA00022692"/>
    </source>
</evidence>
<keyword evidence="4" id="KW-0551">Lipid droplet</keyword>
<accession>A0A484NLP2</accession>
<dbReference type="GO" id="GO:0005576">
    <property type="term" value="C:extracellular region"/>
    <property type="evidence" value="ECO:0007669"/>
    <property type="project" value="TreeGrafter"/>
</dbReference>
<keyword evidence="7 8" id="KW-0472">Membrane</keyword>
<dbReference type="PANTHER" id="PTHR33203">
    <property type="entry name" value="OLEOSIN"/>
    <property type="match status" value="1"/>
</dbReference>
<evidence type="ECO:0000313" key="10">
    <source>
        <dbReference type="Proteomes" id="UP000595140"/>
    </source>
</evidence>
<dbReference type="GO" id="GO:0016020">
    <property type="term" value="C:membrane"/>
    <property type="evidence" value="ECO:0007669"/>
    <property type="project" value="UniProtKB-SubCell"/>
</dbReference>
<dbReference type="Proteomes" id="UP000595140">
    <property type="component" value="Unassembled WGS sequence"/>
</dbReference>
<evidence type="ECO:0000256" key="2">
    <source>
        <dbReference type="ARBA" id="ARBA00004502"/>
    </source>
</evidence>
<evidence type="ECO:0000256" key="1">
    <source>
        <dbReference type="ARBA" id="ARBA00004141"/>
    </source>
</evidence>
<comment type="similarity">
    <text evidence="3">Belongs to the oleosin family.</text>
</comment>
<dbReference type="Pfam" id="PF01277">
    <property type="entry name" value="Oleosin"/>
    <property type="match status" value="1"/>
</dbReference>
<dbReference type="GO" id="GO:0048608">
    <property type="term" value="P:reproductive structure development"/>
    <property type="evidence" value="ECO:0007669"/>
    <property type="project" value="UniProtKB-ARBA"/>
</dbReference>
<keyword evidence="10" id="KW-1185">Reference proteome</keyword>
<dbReference type="EMBL" id="OOIL02006793">
    <property type="protein sequence ID" value="VFR02196.1"/>
    <property type="molecule type" value="Genomic_DNA"/>
</dbReference>
<evidence type="ECO:0000313" key="9">
    <source>
        <dbReference type="EMBL" id="VFR02196.1"/>
    </source>
</evidence>
<evidence type="ECO:0000256" key="4">
    <source>
        <dbReference type="ARBA" id="ARBA00022677"/>
    </source>
</evidence>
<evidence type="ECO:0008006" key="11">
    <source>
        <dbReference type="Google" id="ProtNLM"/>
    </source>
</evidence>